<comment type="caution">
    <text evidence="1">The sequence shown here is derived from an EMBL/GenBank/DDBJ whole genome shotgun (WGS) entry which is preliminary data.</text>
</comment>
<keyword evidence="2" id="KW-1185">Reference proteome</keyword>
<protein>
    <submittedName>
        <fullName evidence="1">Uncharacterized protein</fullName>
    </submittedName>
</protein>
<dbReference type="Proteomes" id="UP000256253">
    <property type="component" value="Unassembled WGS sequence"/>
</dbReference>
<name>A0A3D9UPT3_9MICO</name>
<reference evidence="1 2" key="1">
    <citation type="submission" date="2018-08" db="EMBL/GenBank/DDBJ databases">
        <title>Sequencing the genomes of 1000 actinobacteria strains.</title>
        <authorList>
            <person name="Klenk H.-P."/>
        </authorList>
    </citation>
    <scope>NUCLEOTIDE SEQUENCE [LARGE SCALE GENOMIC DNA]</scope>
    <source>
        <strain evidence="1 2">DSM 22967</strain>
    </source>
</reference>
<dbReference type="OrthoDB" id="3214648at2"/>
<proteinExistence type="predicted"/>
<sequence length="62" mass="6721">MNEWTWAYTGGEPDGSAGFPTQADAEAWLSQSWEELADAGVRAVTLRQGDFDVYGPMPLSPS</sequence>
<dbReference type="RefSeq" id="WP_115923298.1">
    <property type="nucleotide sequence ID" value="NZ_QTUA01000001.1"/>
</dbReference>
<organism evidence="1 2">
    <name type="scientific">Calidifontibacter indicus</name>
    <dbReference type="NCBI Taxonomy" id="419650"/>
    <lineage>
        <taxon>Bacteria</taxon>
        <taxon>Bacillati</taxon>
        <taxon>Actinomycetota</taxon>
        <taxon>Actinomycetes</taxon>
        <taxon>Micrococcales</taxon>
        <taxon>Dermacoccaceae</taxon>
        <taxon>Calidifontibacter</taxon>
    </lineage>
</organism>
<dbReference type="AlphaFoldDB" id="A0A3D9UPT3"/>
<evidence type="ECO:0000313" key="1">
    <source>
        <dbReference type="EMBL" id="REF31468.1"/>
    </source>
</evidence>
<dbReference type="EMBL" id="QTUA01000001">
    <property type="protein sequence ID" value="REF31468.1"/>
    <property type="molecule type" value="Genomic_DNA"/>
</dbReference>
<gene>
    <name evidence="1" type="ORF">DFJ65_2536</name>
</gene>
<accession>A0A3D9UPT3</accession>
<evidence type="ECO:0000313" key="2">
    <source>
        <dbReference type="Proteomes" id="UP000256253"/>
    </source>
</evidence>